<dbReference type="Proteomes" id="UP000256650">
    <property type="component" value="Unassembled WGS sequence"/>
</dbReference>
<dbReference type="GeneID" id="82536369"/>
<comment type="caution">
    <text evidence="2">The sequence shown here is derived from an EMBL/GenBank/DDBJ whole genome shotgun (WGS) entry which is preliminary data.</text>
</comment>
<dbReference type="NCBIfam" id="TIGR01409">
    <property type="entry name" value="TAT_signal_seq"/>
    <property type="match status" value="1"/>
</dbReference>
<dbReference type="PROSITE" id="PS51257">
    <property type="entry name" value="PROKAR_LIPOPROTEIN"/>
    <property type="match status" value="1"/>
</dbReference>
<dbReference type="PROSITE" id="PS51318">
    <property type="entry name" value="TAT"/>
    <property type="match status" value="1"/>
</dbReference>
<dbReference type="EMBL" id="NXLS01000011">
    <property type="protein sequence ID" value="RDU61803.1"/>
    <property type="molecule type" value="Genomic_DNA"/>
</dbReference>
<reference evidence="2 3" key="1">
    <citation type="submission" date="2018-04" db="EMBL/GenBank/DDBJ databases">
        <title>Novel Campyloabacter and Helicobacter Species and Strains.</title>
        <authorList>
            <person name="Mannion A.J."/>
            <person name="Shen Z."/>
            <person name="Fox J.G."/>
        </authorList>
    </citation>
    <scope>NUCLEOTIDE SEQUENCE [LARGE SCALE GENOMIC DNA]</scope>
    <source>
        <strain evidence="2 3">MIT 99-5101</strain>
    </source>
</reference>
<dbReference type="InterPro" id="IPR006311">
    <property type="entry name" value="TAT_signal"/>
</dbReference>
<gene>
    <name evidence="2" type="ORF">CQA43_08760</name>
</gene>
<dbReference type="OrthoDB" id="5373165at2"/>
<organism evidence="2 3">
    <name type="scientific">Helicobacter ganmani</name>
    <dbReference type="NCBI Taxonomy" id="60246"/>
    <lineage>
        <taxon>Bacteria</taxon>
        <taxon>Pseudomonadati</taxon>
        <taxon>Campylobacterota</taxon>
        <taxon>Epsilonproteobacteria</taxon>
        <taxon>Campylobacterales</taxon>
        <taxon>Helicobacteraceae</taxon>
        <taxon>Helicobacter</taxon>
    </lineage>
</organism>
<protein>
    <recommendedName>
        <fullName evidence="4">Tat pathway signal protein</fullName>
    </recommendedName>
</protein>
<sequence>MEKSRREFLKTTAKTSVAVAGVSIALAGCGKKGTSENLVRGKSPKKEILYQKTQQWDLYYSVAK</sequence>
<accession>A0A3D8I9F9</accession>
<keyword evidence="3" id="KW-1185">Reference proteome</keyword>
<evidence type="ECO:0000313" key="3">
    <source>
        <dbReference type="Proteomes" id="UP000256650"/>
    </source>
</evidence>
<dbReference type="AlphaFoldDB" id="A0A3D8I9F9"/>
<evidence type="ECO:0000256" key="1">
    <source>
        <dbReference type="ARBA" id="ARBA00022505"/>
    </source>
</evidence>
<keyword evidence="1" id="KW-0500">Molybdenum</keyword>
<proteinExistence type="predicted"/>
<name>A0A3D8I9F9_9HELI</name>
<dbReference type="RefSeq" id="WP_115552217.1">
    <property type="nucleotide sequence ID" value="NZ_CAONBV010000079.1"/>
</dbReference>
<evidence type="ECO:0008006" key="4">
    <source>
        <dbReference type="Google" id="ProtNLM"/>
    </source>
</evidence>
<evidence type="ECO:0000313" key="2">
    <source>
        <dbReference type="EMBL" id="RDU61803.1"/>
    </source>
</evidence>
<dbReference type="InterPro" id="IPR019546">
    <property type="entry name" value="TAT_signal_bac_arc"/>
</dbReference>